<keyword evidence="1" id="KW-0732">Signal</keyword>
<evidence type="ECO:0000256" key="1">
    <source>
        <dbReference type="SAM" id="SignalP"/>
    </source>
</evidence>
<gene>
    <name evidence="2" type="ORF">JF50_06970</name>
</gene>
<reference evidence="2 3" key="1">
    <citation type="submission" date="2014-12" db="EMBL/GenBank/DDBJ databases">
        <title>Draft Genome Sequence of Pseudoalteromonas luteoviolacea HI1.</title>
        <authorList>
            <person name="Asahina A.Y."/>
            <person name="Hadfield M.G."/>
        </authorList>
    </citation>
    <scope>NUCLEOTIDE SEQUENCE [LARGE SCALE GENOMIC DNA]</scope>
    <source>
        <strain evidence="2 3">HI1</strain>
    </source>
</reference>
<dbReference type="RefSeq" id="WP_039608692.1">
    <property type="nucleotide sequence ID" value="NZ_JWIC01000004.1"/>
</dbReference>
<feature type="chain" id="PRO_5002136124" evidence="1">
    <location>
        <begin position="23"/>
        <end position="81"/>
    </location>
</feature>
<dbReference type="AlphaFoldDB" id="A0A0C1MUA3"/>
<protein>
    <submittedName>
        <fullName evidence="2">Uncharacterized protein</fullName>
    </submittedName>
</protein>
<accession>A0A0C1MUA3</accession>
<evidence type="ECO:0000313" key="3">
    <source>
        <dbReference type="Proteomes" id="UP000031327"/>
    </source>
</evidence>
<organism evidence="2 3">
    <name type="scientific">Pseudoalteromonas luteoviolacea</name>
    <dbReference type="NCBI Taxonomy" id="43657"/>
    <lineage>
        <taxon>Bacteria</taxon>
        <taxon>Pseudomonadati</taxon>
        <taxon>Pseudomonadota</taxon>
        <taxon>Gammaproteobacteria</taxon>
        <taxon>Alteromonadales</taxon>
        <taxon>Pseudoalteromonadaceae</taxon>
        <taxon>Pseudoalteromonas</taxon>
    </lineage>
</organism>
<name>A0A0C1MUA3_9GAMM</name>
<evidence type="ECO:0000313" key="2">
    <source>
        <dbReference type="EMBL" id="KID58403.1"/>
    </source>
</evidence>
<dbReference type="OrthoDB" id="6311595at2"/>
<sequence>MNLFTKALTTSLFIGLSASANANSISSDLLSDVQSRVSENIQSSLVELKINTKKALVDSLIRTNKDIETEQSETAQAKKDN</sequence>
<dbReference type="Proteomes" id="UP000031327">
    <property type="component" value="Unassembled WGS sequence"/>
</dbReference>
<comment type="caution">
    <text evidence="2">The sequence shown here is derived from an EMBL/GenBank/DDBJ whole genome shotgun (WGS) entry which is preliminary data.</text>
</comment>
<feature type="signal peptide" evidence="1">
    <location>
        <begin position="1"/>
        <end position="22"/>
    </location>
</feature>
<dbReference type="EMBL" id="JWIC01000004">
    <property type="protein sequence ID" value="KID58403.1"/>
    <property type="molecule type" value="Genomic_DNA"/>
</dbReference>
<proteinExistence type="predicted"/>